<evidence type="ECO:0000313" key="2">
    <source>
        <dbReference type="Proteomes" id="UP000256599"/>
    </source>
</evidence>
<keyword evidence="2" id="KW-1185">Reference proteome</keyword>
<organism evidence="1 2">
    <name type="scientific">Helicobacter marmotae</name>
    <dbReference type="NCBI Taxonomy" id="152490"/>
    <lineage>
        <taxon>Bacteria</taxon>
        <taxon>Pseudomonadati</taxon>
        <taxon>Campylobacterota</taxon>
        <taxon>Epsilonproteobacteria</taxon>
        <taxon>Campylobacterales</taxon>
        <taxon>Helicobacteraceae</taxon>
        <taxon>Helicobacter</taxon>
    </lineage>
</organism>
<proteinExistence type="predicted"/>
<dbReference type="RefSeq" id="WP_104700200.1">
    <property type="nucleotide sequence ID" value="NZ_FZPP01000022.1"/>
</dbReference>
<dbReference type="OrthoDB" id="399884at2"/>
<dbReference type="AlphaFoldDB" id="A0A3D8I5H5"/>
<dbReference type="InterPro" id="IPR029063">
    <property type="entry name" value="SAM-dependent_MTases_sf"/>
</dbReference>
<gene>
    <name evidence="1" type="ORF">CQA63_04480</name>
</gene>
<name>A0A3D8I5H5_9HELI</name>
<reference evidence="1 2" key="1">
    <citation type="submission" date="2018-04" db="EMBL/GenBank/DDBJ databases">
        <title>Novel Campyloabacter and Helicobacter Species and Strains.</title>
        <authorList>
            <person name="Mannion A.J."/>
            <person name="Shen Z."/>
            <person name="Fox J.G."/>
        </authorList>
    </citation>
    <scope>NUCLEOTIDE SEQUENCE [LARGE SCALE GENOMIC DNA]</scope>
    <source>
        <strain evidence="1 2">MIT 98-6070</strain>
    </source>
</reference>
<dbReference type="Proteomes" id="UP000256599">
    <property type="component" value="Unassembled WGS sequence"/>
</dbReference>
<protein>
    <submittedName>
        <fullName evidence="1">Uncharacterized protein</fullName>
    </submittedName>
</protein>
<comment type="caution">
    <text evidence="1">The sequence shown here is derived from an EMBL/GenBank/DDBJ whole genome shotgun (WGS) entry which is preliminary data.</text>
</comment>
<dbReference type="SUPFAM" id="SSF53335">
    <property type="entry name" value="S-adenosyl-L-methionine-dependent methyltransferases"/>
    <property type="match status" value="1"/>
</dbReference>
<sequence>MYPLDILEEELKNKIAQEYFKDFDTTRILGKIDFCVSFDVRSLFQSIHFLWAEAKKGSKSDIIESFVQLILTIGKERTFESELPPLFLGAFDALKFAFIPYDEIARIFSQNDFNWNVTPSNYESKEFKQLYNTTKELLESQKLQFDFAQDSKELKAFIKANFSLDNEHLHKIQISKNNFMVIYQKWLTSVKDSISIDWNLAKDAGILDSDFYLADLLSEENQSLIDKLFVVLQKTYYEFNKTITFMRTEQKDTASFKDNQKAHKSFWNLYERPPKKEYWDYIIERRDLLVPSDIRERKGAFFTPQRWVQKAQDYLAKALGEDWQSEYIIWDCAAGTGNLLANLTESRNLYASTLDKSDVEIIKELAHNKRLALFENHIFQFDFLNDILLDKPCEKHANSANSTGGGDRRGL</sequence>
<evidence type="ECO:0000313" key="1">
    <source>
        <dbReference type="EMBL" id="RDU60014.1"/>
    </source>
</evidence>
<dbReference type="EMBL" id="NXLR01000006">
    <property type="protein sequence ID" value="RDU60014.1"/>
    <property type="molecule type" value="Genomic_DNA"/>
</dbReference>
<accession>A0A3D8I5H5</accession>